<gene>
    <name evidence="1" type="ORF">Syun_009250</name>
</gene>
<proteinExistence type="predicted"/>
<reference evidence="1 2" key="1">
    <citation type="submission" date="2024-01" db="EMBL/GenBank/DDBJ databases">
        <title>Genome assemblies of Stephania.</title>
        <authorList>
            <person name="Yang L."/>
        </authorList>
    </citation>
    <scope>NUCLEOTIDE SEQUENCE [LARGE SCALE GENOMIC DNA]</scope>
    <source>
        <strain evidence="1">YNDBR</strain>
        <tissue evidence="1">Leaf</tissue>
    </source>
</reference>
<keyword evidence="2" id="KW-1185">Reference proteome</keyword>
<accession>A0AAP0PS44</accession>
<evidence type="ECO:0000313" key="2">
    <source>
        <dbReference type="Proteomes" id="UP001420932"/>
    </source>
</evidence>
<name>A0AAP0PS44_9MAGN</name>
<organism evidence="1 2">
    <name type="scientific">Stephania yunnanensis</name>
    <dbReference type="NCBI Taxonomy" id="152371"/>
    <lineage>
        <taxon>Eukaryota</taxon>
        <taxon>Viridiplantae</taxon>
        <taxon>Streptophyta</taxon>
        <taxon>Embryophyta</taxon>
        <taxon>Tracheophyta</taxon>
        <taxon>Spermatophyta</taxon>
        <taxon>Magnoliopsida</taxon>
        <taxon>Ranunculales</taxon>
        <taxon>Menispermaceae</taxon>
        <taxon>Menispermoideae</taxon>
        <taxon>Cissampelideae</taxon>
        <taxon>Stephania</taxon>
    </lineage>
</organism>
<comment type="caution">
    <text evidence="1">The sequence shown here is derived from an EMBL/GenBank/DDBJ whole genome shotgun (WGS) entry which is preliminary data.</text>
</comment>
<dbReference type="Proteomes" id="UP001420932">
    <property type="component" value="Unassembled WGS sequence"/>
</dbReference>
<evidence type="ECO:0000313" key="1">
    <source>
        <dbReference type="EMBL" id="KAK9150941.1"/>
    </source>
</evidence>
<dbReference type="EMBL" id="JBBNAF010000004">
    <property type="protein sequence ID" value="KAK9150941.1"/>
    <property type="molecule type" value="Genomic_DNA"/>
</dbReference>
<sequence length="77" mass="8550">MAHARAAAQKKKLKALEHDYASATIAVTAATKEQSDETNELSEKTEKKDDGVLNLDEEIAQLKKIMCRFCFLLGLLI</sequence>
<dbReference type="AlphaFoldDB" id="A0AAP0PS44"/>
<protein>
    <submittedName>
        <fullName evidence="1">Uncharacterized protein</fullName>
    </submittedName>
</protein>